<sequence>MYYISQHRRQKEACRRDTTLNFKLNPDMEKVIGAEDEMQMRRWCVGEEELESLLFHKEQERQALSEQMTACTDLSGVCWAAPWRGEVEAALTCVSDSEPFLRSAHTHDCPASLMSHTLWSRAQTTPASSRGSEWDAQHGLSLLGAAPQAIPPLLELNLLDL</sequence>
<accession>A0ABR3MWM2</accession>
<organism evidence="1 2">
    <name type="scientific">Cirrhinus molitorella</name>
    <name type="common">mud carp</name>
    <dbReference type="NCBI Taxonomy" id="172907"/>
    <lineage>
        <taxon>Eukaryota</taxon>
        <taxon>Metazoa</taxon>
        <taxon>Chordata</taxon>
        <taxon>Craniata</taxon>
        <taxon>Vertebrata</taxon>
        <taxon>Euteleostomi</taxon>
        <taxon>Actinopterygii</taxon>
        <taxon>Neopterygii</taxon>
        <taxon>Teleostei</taxon>
        <taxon>Ostariophysi</taxon>
        <taxon>Cypriniformes</taxon>
        <taxon>Cyprinidae</taxon>
        <taxon>Labeoninae</taxon>
        <taxon>Labeonini</taxon>
        <taxon>Cirrhinus</taxon>
    </lineage>
</organism>
<evidence type="ECO:0000313" key="1">
    <source>
        <dbReference type="EMBL" id="KAL1269045.1"/>
    </source>
</evidence>
<name>A0ABR3MWM2_9TELE</name>
<gene>
    <name evidence="1" type="ORF">QQF64_031334</name>
</gene>
<comment type="caution">
    <text evidence="1">The sequence shown here is derived from an EMBL/GenBank/DDBJ whole genome shotgun (WGS) entry which is preliminary data.</text>
</comment>
<evidence type="ECO:0000313" key="2">
    <source>
        <dbReference type="Proteomes" id="UP001558613"/>
    </source>
</evidence>
<proteinExistence type="predicted"/>
<dbReference type="Proteomes" id="UP001558613">
    <property type="component" value="Unassembled WGS sequence"/>
</dbReference>
<keyword evidence="2" id="KW-1185">Reference proteome</keyword>
<dbReference type="EMBL" id="JAYMGO010000008">
    <property type="protein sequence ID" value="KAL1269045.1"/>
    <property type="molecule type" value="Genomic_DNA"/>
</dbReference>
<protein>
    <submittedName>
        <fullName evidence="1">Uncharacterized protein</fullName>
    </submittedName>
</protein>
<reference evidence="1 2" key="1">
    <citation type="submission" date="2023-09" db="EMBL/GenBank/DDBJ databases">
        <authorList>
            <person name="Wang M."/>
        </authorList>
    </citation>
    <scope>NUCLEOTIDE SEQUENCE [LARGE SCALE GENOMIC DNA]</scope>
    <source>
        <strain evidence="1">GT-2023</strain>
        <tissue evidence="1">Liver</tissue>
    </source>
</reference>